<feature type="domain" description="HPt" evidence="2">
    <location>
        <begin position="16"/>
        <end position="105"/>
    </location>
</feature>
<evidence type="ECO:0000313" key="3">
    <source>
        <dbReference type="EMBL" id="MFL9845013.1"/>
    </source>
</evidence>
<reference evidence="3 4" key="1">
    <citation type="submission" date="2024-06" db="EMBL/GenBank/DDBJ databases">
        <authorList>
            <person name="Kaempfer P."/>
            <person name="Viver T."/>
        </authorList>
    </citation>
    <scope>NUCLEOTIDE SEQUENCE [LARGE SCALE GENOMIC DNA]</scope>
    <source>
        <strain evidence="3 4">ST-119</strain>
    </source>
</reference>
<name>A0ABW8Z0Y7_9FLAO</name>
<evidence type="ECO:0000313" key="4">
    <source>
        <dbReference type="Proteomes" id="UP001629156"/>
    </source>
</evidence>
<accession>A0ABW8Z0Y7</accession>
<evidence type="ECO:0000256" key="1">
    <source>
        <dbReference type="PROSITE-ProRule" id="PRU00110"/>
    </source>
</evidence>
<dbReference type="PROSITE" id="PS50894">
    <property type="entry name" value="HPT"/>
    <property type="match status" value="1"/>
</dbReference>
<dbReference type="InterPro" id="IPR008207">
    <property type="entry name" value="Sig_transdc_His_kin_Hpt_dom"/>
</dbReference>
<gene>
    <name evidence="3" type="ORF">ABS766_11340</name>
</gene>
<proteinExistence type="predicted"/>
<feature type="modified residue" description="Phosphohistidine" evidence="1">
    <location>
        <position position="55"/>
    </location>
</feature>
<dbReference type="RefSeq" id="WP_408085275.1">
    <property type="nucleotide sequence ID" value="NZ_JBELPZ010000011.1"/>
</dbReference>
<dbReference type="InterPro" id="IPR036641">
    <property type="entry name" value="HPT_dom_sf"/>
</dbReference>
<dbReference type="Proteomes" id="UP001629156">
    <property type="component" value="Unassembled WGS sequence"/>
</dbReference>
<dbReference type="SUPFAM" id="SSF47226">
    <property type="entry name" value="Histidine-containing phosphotransfer domain, HPT domain"/>
    <property type="match status" value="1"/>
</dbReference>
<comment type="caution">
    <text evidence="3">The sequence shown here is derived from an EMBL/GenBank/DDBJ whole genome shotgun (WGS) entry which is preliminary data.</text>
</comment>
<dbReference type="Gene3D" id="1.20.120.160">
    <property type="entry name" value="HPT domain"/>
    <property type="match status" value="1"/>
</dbReference>
<dbReference type="EMBL" id="JBELPZ010000011">
    <property type="protein sequence ID" value="MFL9845013.1"/>
    <property type="molecule type" value="Genomic_DNA"/>
</dbReference>
<organism evidence="3 4">
    <name type="scientific">Flavobacterium rhizosphaerae</name>
    <dbReference type="NCBI Taxonomy" id="3163298"/>
    <lineage>
        <taxon>Bacteria</taxon>
        <taxon>Pseudomonadati</taxon>
        <taxon>Bacteroidota</taxon>
        <taxon>Flavobacteriia</taxon>
        <taxon>Flavobacteriales</taxon>
        <taxon>Flavobacteriaceae</taxon>
        <taxon>Flavobacterium</taxon>
    </lineage>
</organism>
<sequence>MELPNLDYIEQLSAGDTAFRQKLVDTIKSELPQEIKEYYNNLQNKDYKAAAGNVHKLKHKISVFGMGKSYYIAEEYEKNLLENSEKLKNEFEDVLVAMNDFTTGL</sequence>
<protein>
    <submittedName>
        <fullName evidence="3">Hpt domain-containing protein</fullName>
    </submittedName>
</protein>
<keyword evidence="4" id="KW-1185">Reference proteome</keyword>
<keyword evidence="1" id="KW-0597">Phosphoprotein</keyword>
<evidence type="ECO:0000259" key="2">
    <source>
        <dbReference type="PROSITE" id="PS50894"/>
    </source>
</evidence>